<evidence type="ECO:0000259" key="14">
    <source>
        <dbReference type="PROSITE" id="PS51163"/>
    </source>
</evidence>
<evidence type="ECO:0000256" key="6">
    <source>
        <dbReference type="ARBA" id="ARBA00022679"/>
    </source>
</evidence>
<keyword evidence="5 13" id="KW-0963">Cytoplasm</keyword>
<keyword evidence="10 13" id="KW-0067">ATP-binding</keyword>
<evidence type="ECO:0000256" key="10">
    <source>
        <dbReference type="ARBA" id="ARBA00022840"/>
    </source>
</evidence>
<evidence type="ECO:0000256" key="4">
    <source>
        <dbReference type="ARBA" id="ARBA00015492"/>
    </source>
</evidence>
<evidence type="ECO:0000256" key="12">
    <source>
        <dbReference type="ARBA" id="ARBA00048366"/>
    </source>
</evidence>
<evidence type="ECO:0000256" key="5">
    <source>
        <dbReference type="ARBA" id="ARBA00022490"/>
    </source>
</evidence>
<dbReference type="PROSITE" id="PS51163">
    <property type="entry name" value="YRDC"/>
    <property type="match status" value="1"/>
</dbReference>
<dbReference type="NCBIfam" id="TIGR00057">
    <property type="entry name" value="L-threonylcarbamoyladenylate synthase"/>
    <property type="match status" value="1"/>
</dbReference>
<evidence type="ECO:0000256" key="8">
    <source>
        <dbReference type="ARBA" id="ARBA00022695"/>
    </source>
</evidence>
<protein>
    <recommendedName>
        <fullName evidence="4 13">Threonylcarbamoyl-AMP synthase</fullName>
        <shortName evidence="13">TC-AMP synthase</shortName>
        <ecNumber evidence="3 13">2.7.7.87</ecNumber>
    </recommendedName>
    <alternativeName>
        <fullName evidence="11 13">L-threonylcarbamoyladenylate synthase</fullName>
    </alternativeName>
</protein>
<evidence type="ECO:0000313" key="16">
    <source>
        <dbReference type="Proteomes" id="UP001230005"/>
    </source>
</evidence>
<accession>A0ABU0A1S5</accession>
<evidence type="ECO:0000256" key="3">
    <source>
        <dbReference type="ARBA" id="ARBA00012584"/>
    </source>
</evidence>
<keyword evidence="8 13" id="KW-0548">Nucleotidyltransferase</keyword>
<evidence type="ECO:0000313" key="15">
    <source>
        <dbReference type="EMBL" id="MDQ0257180.1"/>
    </source>
</evidence>
<organism evidence="15 16">
    <name type="scientific">Evansella vedderi</name>
    <dbReference type="NCBI Taxonomy" id="38282"/>
    <lineage>
        <taxon>Bacteria</taxon>
        <taxon>Bacillati</taxon>
        <taxon>Bacillota</taxon>
        <taxon>Bacilli</taxon>
        <taxon>Bacillales</taxon>
        <taxon>Bacillaceae</taxon>
        <taxon>Evansella</taxon>
    </lineage>
</organism>
<dbReference type="Gene3D" id="3.90.870.10">
    <property type="entry name" value="DHBP synthase"/>
    <property type="match status" value="1"/>
</dbReference>
<comment type="similarity">
    <text evidence="2 13">Belongs to the SUA5 family.</text>
</comment>
<evidence type="ECO:0000256" key="1">
    <source>
        <dbReference type="ARBA" id="ARBA00004496"/>
    </source>
</evidence>
<dbReference type="InterPro" id="IPR017945">
    <property type="entry name" value="DHBP_synth_RibB-like_a/b_dom"/>
</dbReference>
<name>A0ABU0A1S5_9BACI</name>
<dbReference type="Proteomes" id="UP001230005">
    <property type="component" value="Unassembled WGS sequence"/>
</dbReference>
<feature type="domain" description="YrdC-like" evidence="14">
    <location>
        <begin position="21"/>
        <end position="207"/>
    </location>
</feature>
<dbReference type="PANTHER" id="PTHR17490:SF16">
    <property type="entry name" value="THREONYLCARBAMOYL-AMP SYNTHASE"/>
    <property type="match status" value="1"/>
</dbReference>
<gene>
    <name evidence="15" type="ORF">J2S74_004638</name>
</gene>
<dbReference type="PIRSF" id="PIRSF004930">
    <property type="entry name" value="Tln_factor_SUA5"/>
    <property type="match status" value="1"/>
</dbReference>
<evidence type="ECO:0000256" key="7">
    <source>
        <dbReference type="ARBA" id="ARBA00022694"/>
    </source>
</evidence>
<sequence>MDHQNTDILNVGKTINNLEEDPSIQIAAQRLQEGEVVAFPTETVYGLGGNALSDKAIHRIFQAKGRPSDNPLIVHIADENKLDDYVEKIPSHAQKLMEAYWPGPLTIVLEDKGKLSTGVTAGLSTVAVRMPDHPIALALIRAANLPLAAPSANTSGKPSPTTAQHVYKDLKGSISTIIDGGPTGVGVESTVVDCTGKTVTILRPGGITKEQLEEVVGPVDVDPALITEDTAPKSPGMKYTHYAPSAPLVLVDGSPAFFEKKISEARASGKRVGILISEENKGRFIAHKEVVLGSKKDLSTVAAKLYESLRIFNEQEVDIIFSEVYPEMNLGAAIMNRLRKAAGGNVLVEHLPR</sequence>
<dbReference type="Pfam" id="PF03481">
    <property type="entry name" value="Sua5_C"/>
    <property type="match status" value="1"/>
</dbReference>
<dbReference type="InterPro" id="IPR038385">
    <property type="entry name" value="Sua5/YwlC_C"/>
</dbReference>
<comment type="caution">
    <text evidence="15">The sequence shown here is derived from an EMBL/GenBank/DDBJ whole genome shotgun (WGS) entry which is preliminary data.</text>
</comment>
<evidence type="ECO:0000256" key="13">
    <source>
        <dbReference type="PIRNR" id="PIRNR004930"/>
    </source>
</evidence>
<dbReference type="GO" id="GO:0061710">
    <property type="term" value="F:L-threonylcarbamoyladenylate synthase"/>
    <property type="evidence" value="ECO:0007669"/>
    <property type="project" value="UniProtKB-EC"/>
</dbReference>
<dbReference type="EC" id="2.7.7.87" evidence="3 13"/>
<dbReference type="InterPro" id="IPR006070">
    <property type="entry name" value="Sua5-like_dom"/>
</dbReference>
<comment type="subcellular location">
    <subcellularLocation>
        <location evidence="1 13">Cytoplasm</location>
    </subcellularLocation>
</comment>
<dbReference type="Gene3D" id="3.40.50.11030">
    <property type="entry name" value="Threonylcarbamoyl-AMP synthase, C-terminal domain"/>
    <property type="match status" value="1"/>
</dbReference>
<reference evidence="15 16" key="1">
    <citation type="submission" date="2023-07" db="EMBL/GenBank/DDBJ databases">
        <title>Genomic Encyclopedia of Type Strains, Phase IV (KMG-IV): sequencing the most valuable type-strain genomes for metagenomic binning, comparative biology and taxonomic classification.</title>
        <authorList>
            <person name="Goeker M."/>
        </authorList>
    </citation>
    <scope>NUCLEOTIDE SEQUENCE [LARGE SCALE GENOMIC DNA]</scope>
    <source>
        <strain evidence="15 16">DSM 9768</strain>
    </source>
</reference>
<comment type="function">
    <text evidence="13">Required for the formation of a threonylcarbamoyl group on adenosine at position 37 (t(6)A37) in tRNAs that read codons beginning with adenine.</text>
</comment>
<dbReference type="EMBL" id="JAUSUG010000024">
    <property type="protein sequence ID" value="MDQ0257180.1"/>
    <property type="molecule type" value="Genomic_DNA"/>
</dbReference>
<proteinExistence type="inferred from homology"/>
<evidence type="ECO:0000256" key="2">
    <source>
        <dbReference type="ARBA" id="ARBA00007663"/>
    </source>
</evidence>
<dbReference type="PANTHER" id="PTHR17490">
    <property type="entry name" value="SUA5"/>
    <property type="match status" value="1"/>
</dbReference>
<keyword evidence="6 13" id="KW-0808">Transferase</keyword>
<keyword evidence="9 13" id="KW-0547">Nucleotide-binding</keyword>
<evidence type="ECO:0000256" key="9">
    <source>
        <dbReference type="ARBA" id="ARBA00022741"/>
    </source>
</evidence>
<evidence type="ECO:0000256" key="11">
    <source>
        <dbReference type="ARBA" id="ARBA00029774"/>
    </source>
</evidence>
<dbReference type="InterPro" id="IPR005145">
    <property type="entry name" value="Sua5_C"/>
</dbReference>
<dbReference type="InterPro" id="IPR010923">
    <property type="entry name" value="T(6)A37_SUA5"/>
</dbReference>
<dbReference type="InterPro" id="IPR050156">
    <property type="entry name" value="TC-AMP_synthase_SUA5"/>
</dbReference>
<dbReference type="RefSeq" id="WP_307330494.1">
    <property type="nucleotide sequence ID" value="NZ_JAUSUG010000024.1"/>
</dbReference>
<comment type="catalytic activity">
    <reaction evidence="12 13">
        <text>L-threonine + hydrogencarbonate + ATP = L-threonylcarbamoyladenylate + diphosphate + H2O</text>
        <dbReference type="Rhea" id="RHEA:36407"/>
        <dbReference type="ChEBI" id="CHEBI:15377"/>
        <dbReference type="ChEBI" id="CHEBI:17544"/>
        <dbReference type="ChEBI" id="CHEBI:30616"/>
        <dbReference type="ChEBI" id="CHEBI:33019"/>
        <dbReference type="ChEBI" id="CHEBI:57926"/>
        <dbReference type="ChEBI" id="CHEBI:73682"/>
        <dbReference type="EC" id="2.7.7.87"/>
    </reaction>
</comment>
<keyword evidence="16" id="KW-1185">Reference proteome</keyword>
<keyword evidence="7 13" id="KW-0819">tRNA processing</keyword>
<dbReference type="Pfam" id="PF01300">
    <property type="entry name" value="Sua5_yciO_yrdC"/>
    <property type="match status" value="1"/>
</dbReference>
<dbReference type="SUPFAM" id="SSF55821">
    <property type="entry name" value="YrdC/RibB"/>
    <property type="match status" value="1"/>
</dbReference>